<dbReference type="EMBL" id="QXQA01000002">
    <property type="protein sequence ID" value="RIX59617.1"/>
    <property type="molecule type" value="Genomic_DNA"/>
</dbReference>
<keyword evidence="1" id="KW-0805">Transcription regulation</keyword>
<dbReference type="GO" id="GO:0043565">
    <property type="term" value="F:sequence-specific DNA binding"/>
    <property type="evidence" value="ECO:0007669"/>
    <property type="project" value="InterPro"/>
</dbReference>
<dbReference type="PROSITE" id="PS01124">
    <property type="entry name" value="HTH_ARAC_FAMILY_2"/>
    <property type="match status" value="1"/>
</dbReference>
<reference evidence="5 6" key="1">
    <citation type="submission" date="2018-09" db="EMBL/GenBank/DDBJ databases">
        <title>Paenibacillus aracenensis nov. sp. isolated from a cave in southern Spain.</title>
        <authorList>
            <person name="Jurado V."/>
            <person name="Gutierrez-Patricio S."/>
            <person name="Gonzalez-Pimentel J.L."/>
            <person name="Miller A.Z."/>
            <person name="Laiz L."/>
            <person name="Saiz-Jimenez C."/>
        </authorList>
    </citation>
    <scope>NUCLEOTIDE SEQUENCE [LARGE SCALE GENOMIC DNA]</scope>
    <source>
        <strain evidence="5 6">DSM 22867</strain>
    </source>
</reference>
<dbReference type="AlphaFoldDB" id="A0A3A1VGC5"/>
<dbReference type="InterPro" id="IPR018060">
    <property type="entry name" value="HTH_AraC"/>
</dbReference>
<dbReference type="SUPFAM" id="SSF46689">
    <property type="entry name" value="Homeodomain-like"/>
    <property type="match status" value="2"/>
</dbReference>
<dbReference type="SMART" id="SM00342">
    <property type="entry name" value="HTH_ARAC"/>
    <property type="match status" value="1"/>
</dbReference>
<dbReference type="Pfam" id="PF12833">
    <property type="entry name" value="HTH_18"/>
    <property type="match status" value="1"/>
</dbReference>
<keyword evidence="2" id="KW-0238">DNA-binding</keyword>
<dbReference type="GO" id="GO:0003700">
    <property type="term" value="F:DNA-binding transcription factor activity"/>
    <property type="evidence" value="ECO:0007669"/>
    <property type="project" value="InterPro"/>
</dbReference>
<dbReference type="InterPro" id="IPR014710">
    <property type="entry name" value="RmlC-like_jellyroll"/>
</dbReference>
<dbReference type="Pfam" id="PF02311">
    <property type="entry name" value="AraC_binding"/>
    <property type="match status" value="1"/>
</dbReference>
<dbReference type="InterPro" id="IPR009057">
    <property type="entry name" value="Homeodomain-like_sf"/>
</dbReference>
<keyword evidence="3" id="KW-0804">Transcription</keyword>
<dbReference type="Gene3D" id="1.10.10.60">
    <property type="entry name" value="Homeodomain-like"/>
    <property type="match status" value="2"/>
</dbReference>
<accession>A0A3A1VGC5</accession>
<evidence type="ECO:0000256" key="3">
    <source>
        <dbReference type="ARBA" id="ARBA00023163"/>
    </source>
</evidence>
<name>A0A3A1VGC5_9BACL</name>
<keyword evidence="6" id="KW-1185">Reference proteome</keyword>
<dbReference type="OrthoDB" id="2573719at2"/>
<dbReference type="InterPro" id="IPR018062">
    <property type="entry name" value="HTH_AraC-typ_CS"/>
</dbReference>
<proteinExistence type="predicted"/>
<evidence type="ECO:0000259" key="4">
    <source>
        <dbReference type="PROSITE" id="PS01124"/>
    </source>
</evidence>
<dbReference type="PROSITE" id="PS00041">
    <property type="entry name" value="HTH_ARAC_FAMILY_1"/>
    <property type="match status" value="1"/>
</dbReference>
<evidence type="ECO:0000313" key="6">
    <source>
        <dbReference type="Proteomes" id="UP000266482"/>
    </source>
</evidence>
<dbReference type="PANTHER" id="PTHR43280:SF28">
    <property type="entry name" value="HTH-TYPE TRANSCRIPTIONAL ACTIVATOR RHAS"/>
    <property type="match status" value="1"/>
</dbReference>
<dbReference type="Gene3D" id="2.60.120.10">
    <property type="entry name" value="Jelly Rolls"/>
    <property type="match status" value="1"/>
</dbReference>
<dbReference type="RefSeq" id="WP_119598449.1">
    <property type="nucleotide sequence ID" value="NZ_QXQA01000002.1"/>
</dbReference>
<evidence type="ECO:0000313" key="5">
    <source>
        <dbReference type="EMBL" id="RIX59617.1"/>
    </source>
</evidence>
<dbReference type="InterPro" id="IPR037923">
    <property type="entry name" value="HTH-like"/>
</dbReference>
<gene>
    <name evidence="5" type="ORF">D3P08_05640</name>
</gene>
<evidence type="ECO:0000256" key="2">
    <source>
        <dbReference type="ARBA" id="ARBA00023125"/>
    </source>
</evidence>
<sequence>MLAFRLFHDQGEMQWPLTLYSCGLHPQHPIVRPIGYPTAQCMICFSGSGTFRFEGASAMEMKRGDILFVPSKLAHEYSPSGTEPWIIGYIGIEGDFVESLIAALRLPMMERIAVNEHALLHLESELRQLWHTGEEEGSDHHLDVSTKIYHLLAYIGTIARQGIRMPPKPNRSHSGTKEPLRTAVQYMEQHYMEELSLANIAHAVGYSKQHFQRLFKERYGMNPSAYLQRLRLLKGHQLLEGESGLSIGEIAAMVGMELNYFVRLFRQRYGETPAKYRTRYGRGGHADGNRNERAMDR</sequence>
<dbReference type="InterPro" id="IPR003313">
    <property type="entry name" value="AraC-bd"/>
</dbReference>
<dbReference type="Proteomes" id="UP000266482">
    <property type="component" value="Unassembled WGS sequence"/>
</dbReference>
<organism evidence="5 6">
    <name type="scientific">Paenibacillus nanensis</name>
    <dbReference type="NCBI Taxonomy" id="393251"/>
    <lineage>
        <taxon>Bacteria</taxon>
        <taxon>Bacillati</taxon>
        <taxon>Bacillota</taxon>
        <taxon>Bacilli</taxon>
        <taxon>Bacillales</taxon>
        <taxon>Paenibacillaceae</taxon>
        <taxon>Paenibacillus</taxon>
    </lineage>
</organism>
<comment type="caution">
    <text evidence="5">The sequence shown here is derived from an EMBL/GenBank/DDBJ whole genome shotgun (WGS) entry which is preliminary data.</text>
</comment>
<protein>
    <submittedName>
        <fullName evidence="5">AraC family transcriptional regulator</fullName>
    </submittedName>
</protein>
<evidence type="ECO:0000256" key="1">
    <source>
        <dbReference type="ARBA" id="ARBA00023015"/>
    </source>
</evidence>
<feature type="domain" description="HTH araC/xylS-type" evidence="4">
    <location>
        <begin position="181"/>
        <end position="279"/>
    </location>
</feature>
<dbReference type="PANTHER" id="PTHR43280">
    <property type="entry name" value="ARAC-FAMILY TRANSCRIPTIONAL REGULATOR"/>
    <property type="match status" value="1"/>
</dbReference>
<dbReference type="SUPFAM" id="SSF51215">
    <property type="entry name" value="Regulatory protein AraC"/>
    <property type="match status" value="1"/>
</dbReference>